<dbReference type="KEGG" id="pcav:D3880_07130"/>
<sequence>MTLDALRLEVPDIHDEHAEPLADLQAQLANARLQPPEHGLQQVLSLSFRLNRSAMTLLERQRTLQSFSEEFRHYAQPYSDERPPPALFVRLCAELAVGFKRLLLQILQSRHPSRPHLAWCLYMAQHFLAQTLLRNYQLYQEPPPSLWRDSHLLYWIGEYQNCLDEPVAAAFQPQPANTLRGLYQQMLLMALSNPFHLAEGEGPALFSALAPLAGLARLQPWDEDETGDTEGPTIDLTAAQPCLMLEQIAEIDNQYLRRFELGALLVALHEPAPLQSGKERQVLERVHQHWLGRQQRRHLRTDQQSNCQLIIGLAAIHAQLLDQRPSQCSAQVLDVSPGGARLLCNADQGPRLPVGQLLLLLSPSGTPTLALIRWRHLNSEGLHLGIRYLKGLPRPVWLRRAPSAQTHPGVLQSTPVPGNAWHHGLWLATGQFVEGENLWLQLASVHNQAIVPLTTANLATPLVARYPLKLA</sequence>
<gene>
    <name evidence="1" type="ORF">D3880_07130</name>
</gene>
<evidence type="ECO:0000313" key="1">
    <source>
        <dbReference type="EMBL" id="AYC32167.1"/>
    </source>
</evidence>
<dbReference type="EMBL" id="CP032419">
    <property type="protein sequence ID" value="AYC32167.1"/>
    <property type="molecule type" value="Genomic_DNA"/>
</dbReference>
<name>A0A385Z202_9PSED</name>
<evidence type="ECO:0000313" key="2">
    <source>
        <dbReference type="Proteomes" id="UP000265560"/>
    </source>
</evidence>
<dbReference type="AlphaFoldDB" id="A0A385Z202"/>
<reference evidence="2" key="1">
    <citation type="submission" date="2018-09" db="EMBL/GenBank/DDBJ databases">
        <authorList>
            <person name="Zhu H."/>
        </authorList>
    </citation>
    <scope>NUCLEOTIDE SEQUENCE [LARGE SCALE GENOMIC DNA]</scope>
    <source>
        <strain evidence="2">K2W31S-8</strain>
    </source>
</reference>
<dbReference type="RefSeq" id="WP_119892789.1">
    <property type="nucleotide sequence ID" value="NZ_CP032419.1"/>
</dbReference>
<accession>A0A385Z202</accession>
<dbReference type="OrthoDB" id="6984827at2"/>
<protein>
    <submittedName>
        <fullName evidence="1">PilZ domain-containing protein</fullName>
    </submittedName>
</protein>
<dbReference type="Proteomes" id="UP000265560">
    <property type="component" value="Chromosome"/>
</dbReference>
<proteinExistence type="predicted"/>
<organism evidence="1 2">
    <name type="scientific">Pseudomonas cavernae</name>
    <dbReference type="NCBI Taxonomy" id="2320867"/>
    <lineage>
        <taxon>Bacteria</taxon>
        <taxon>Pseudomonadati</taxon>
        <taxon>Pseudomonadota</taxon>
        <taxon>Gammaproteobacteria</taxon>
        <taxon>Pseudomonadales</taxon>
        <taxon>Pseudomonadaceae</taxon>
        <taxon>Pseudomonas</taxon>
    </lineage>
</organism>
<keyword evidence="2" id="KW-1185">Reference proteome</keyword>